<dbReference type="Pfam" id="PF00551">
    <property type="entry name" value="Formyl_trans_N"/>
    <property type="match status" value="1"/>
</dbReference>
<dbReference type="InterPro" id="IPR005793">
    <property type="entry name" value="Formyl_trans_C"/>
</dbReference>
<evidence type="ECO:0000259" key="6">
    <source>
        <dbReference type="Pfam" id="PF00551"/>
    </source>
</evidence>
<dbReference type="PANTHER" id="PTHR11138">
    <property type="entry name" value="METHIONYL-TRNA FORMYLTRANSFERASE"/>
    <property type="match status" value="1"/>
</dbReference>
<reference evidence="8 9" key="1">
    <citation type="submission" date="2021-08" db="EMBL/GenBank/DDBJ databases">
        <title>Collinsella faecalis sp. nov. isolated from swine faeces.</title>
        <authorList>
            <person name="Oh B.S."/>
            <person name="Lee J.H."/>
        </authorList>
    </citation>
    <scope>NUCLEOTIDE SEQUENCE [LARGE SCALE GENOMIC DNA]</scope>
    <source>
        <strain evidence="8 9">AGMB00827</strain>
    </source>
</reference>
<name>A0ABS7MIB7_9ACTN</name>
<proteinExistence type="inferred from homology"/>
<dbReference type="InterPro" id="IPR041711">
    <property type="entry name" value="Met-tRNA-FMT_N"/>
</dbReference>
<dbReference type="SUPFAM" id="SSF53328">
    <property type="entry name" value="Formyltransferase"/>
    <property type="match status" value="1"/>
</dbReference>
<comment type="catalytic activity">
    <reaction evidence="5">
        <text>L-methionyl-tRNA(fMet) + (6R)-10-formyltetrahydrofolate = N-formyl-L-methionyl-tRNA(fMet) + (6S)-5,6,7,8-tetrahydrofolate + H(+)</text>
        <dbReference type="Rhea" id="RHEA:24380"/>
        <dbReference type="Rhea" id="RHEA-COMP:9952"/>
        <dbReference type="Rhea" id="RHEA-COMP:9953"/>
        <dbReference type="ChEBI" id="CHEBI:15378"/>
        <dbReference type="ChEBI" id="CHEBI:57453"/>
        <dbReference type="ChEBI" id="CHEBI:78530"/>
        <dbReference type="ChEBI" id="CHEBI:78844"/>
        <dbReference type="ChEBI" id="CHEBI:195366"/>
        <dbReference type="EC" id="2.1.2.9"/>
    </reaction>
</comment>
<evidence type="ECO:0000256" key="5">
    <source>
        <dbReference type="HAMAP-Rule" id="MF_00182"/>
    </source>
</evidence>
<dbReference type="PANTHER" id="PTHR11138:SF5">
    <property type="entry name" value="METHIONYL-TRNA FORMYLTRANSFERASE, MITOCHONDRIAL"/>
    <property type="match status" value="1"/>
</dbReference>
<dbReference type="InterPro" id="IPR036477">
    <property type="entry name" value="Formyl_transf_N_sf"/>
</dbReference>
<evidence type="ECO:0000259" key="7">
    <source>
        <dbReference type="Pfam" id="PF02911"/>
    </source>
</evidence>
<dbReference type="InterPro" id="IPR005794">
    <property type="entry name" value="Fmt"/>
</dbReference>
<dbReference type="CDD" id="cd08646">
    <property type="entry name" value="FMT_core_Met-tRNA-FMT_N"/>
    <property type="match status" value="1"/>
</dbReference>
<dbReference type="Gene3D" id="3.40.50.12230">
    <property type="match status" value="1"/>
</dbReference>
<protein>
    <recommendedName>
        <fullName evidence="2 5">Methionyl-tRNA formyltransferase</fullName>
        <ecNumber evidence="2 5">2.1.2.9</ecNumber>
    </recommendedName>
</protein>
<accession>A0ABS7MIB7</accession>
<dbReference type="EC" id="2.1.2.9" evidence="2 5"/>
<dbReference type="GO" id="GO:0004479">
    <property type="term" value="F:methionyl-tRNA formyltransferase activity"/>
    <property type="evidence" value="ECO:0007669"/>
    <property type="project" value="UniProtKB-EC"/>
</dbReference>
<dbReference type="Proteomes" id="UP000700908">
    <property type="component" value="Unassembled WGS sequence"/>
</dbReference>
<evidence type="ECO:0000256" key="3">
    <source>
        <dbReference type="ARBA" id="ARBA00022679"/>
    </source>
</evidence>
<keyword evidence="4 5" id="KW-0648">Protein biosynthesis</keyword>
<sequence>MRIVFMGTPTFAVPAFQRLADTYEVALVLTRPDAVRGRGRKLVASPVKLAAQERGIQTLECSRCDDGVISALAQVEADVFCVAAFGCILPEAVLQLVPAGCVNVHASLLPRWRGAAPIQRSILAGDEETGVSIMRIEAGLDTGPYCAQARCSALGKTADELTGELAEMGAALLVEQLPAICEGRARWIAQDENHVTHAAKITKAEMRLNPEDSASVNLRRILASNDAAPARAQLDGISSRVLFARPSDESLEPGELRAQAGRLVAGTRDGAFEIVELKPDGKRAMDARAWLAGRHVETSRWSALS</sequence>
<feature type="domain" description="Formyl transferase C-terminal" evidence="7">
    <location>
        <begin position="200"/>
        <end position="294"/>
    </location>
</feature>
<feature type="domain" description="Formyl transferase N-terminal" evidence="6">
    <location>
        <begin position="1"/>
        <end position="176"/>
    </location>
</feature>
<dbReference type="RefSeq" id="WP_222198564.1">
    <property type="nucleotide sequence ID" value="NZ_JAIMFO010000004.1"/>
</dbReference>
<dbReference type="Pfam" id="PF02911">
    <property type="entry name" value="Formyl_trans_C"/>
    <property type="match status" value="1"/>
</dbReference>
<comment type="similarity">
    <text evidence="1 5">Belongs to the Fmt family.</text>
</comment>
<gene>
    <name evidence="5 8" type="primary">fmt</name>
    <name evidence="8" type="ORF">K6V98_00425</name>
</gene>
<evidence type="ECO:0000256" key="1">
    <source>
        <dbReference type="ARBA" id="ARBA00010699"/>
    </source>
</evidence>
<keyword evidence="3 5" id="KW-0808">Transferase</keyword>
<dbReference type="HAMAP" id="MF_00182">
    <property type="entry name" value="Formyl_trans"/>
    <property type="match status" value="1"/>
</dbReference>
<organism evidence="8 9">
    <name type="scientific">Collinsella ureilytica</name>
    <dbReference type="NCBI Taxonomy" id="2869515"/>
    <lineage>
        <taxon>Bacteria</taxon>
        <taxon>Bacillati</taxon>
        <taxon>Actinomycetota</taxon>
        <taxon>Coriobacteriia</taxon>
        <taxon>Coriobacteriales</taxon>
        <taxon>Coriobacteriaceae</taxon>
        <taxon>Collinsella</taxon>
    </lineage>
</organism>
<evidence type="ECO:0000313" key="9">
    <source>
        <dbReference type="Proteomes" id="UP000700908"/>
    </source>
</evidence>
<evidence type="ECO:0000256" key="2">
    <source>
        <dbReference type="ARBA" id="ARBA00012261"/>
    </source>
</evidence>
<dbReference type="EMBL" id="JAIMFO010000004">
    <property type="protein sequence ID" value="MBY4796836.1"/>
    <property type="molecule type" value="Genomic_DNA"/>
</dbReference>
<dbReference type="InterPro" id="IPR002376">
    <property type="entry name" value="Formyl_transf_N"/>
</dbReference>
<evidence type="ECO:0000256" key="4">
    <source>
        <dbReference type="ARBA" id="ARBA00022917"/>
    </source>
</evidence>
<feature type="binding site" evidence="5">
    <location>
        <begin position="107"/>
        <end position="110"/>
    </location>
    <ligand>
        <name>(6S)-5,6,7,8-tetrahydrofolate</name>
        <dbReference type="ChEBI" id="CHEBI:57453"/>
    </ligand>
</feature>
<evidence type="ECO:0000313" key="8">
    <source>
        <dbReference type="EMBL" id="MBY4796836.1"/>
    </source>
</evidence>
<dbReference type="InterPro" id="IPR011034">
    <property type="entry name" value="Formyl_transferase-like_C_sf"/>
</dbReference>
<comment type="function">
    <text evidence="5">Attaches a formyl group to the free amino group of methionyl-tRNA(fMet). The formyl group appears to play a dual role in the initiator identity of N-formylmethionyl-tRNA by promoting its recognition by IF2 and preventing the misappropriation of this tRNA by the elongation apparatus.</text>
</comment>
<keyword evidence="9" id="KW-1185">Reference proteome</keyword>
<dbReference type="NCBIfam" id="TIGR00460">
    <property type="entry name" value="fmt"/>
    <property type="match status" value="1"/>
</dbReference>
<dbReference type="SUPFAM" id="SSF50486">
    <property type="entry name" value="FMT C-terminal domain-like"/>
    <property type="match status" value="1"/>
</dbReference>
<comment type="caution">
    <text evidence="8">The sequence shown here is derived from an EMBL/GenBank/DDBJ whole genome shotgun (WGS) entry which is preliminary data.</text>
</comment>